<feature type="non-terminal residue" evidence="1">
    <location>
        <position position="217"/>
    </location>
</feature>
<dbReference type="HOGENOM" id="CLU_034218_0_0_1"/>
<dbReference type="STRING" id="743788.S8EAX7"/>
<organism evidence="1 2">
    <name type="scientific">Fomitopsis schrenkii</name>
    <name type="common">Brown rot fungus</name>
    <dbReference type="NCBI Taxonomy" id="2126942"/>
    <lineage>
        <taxon>Eukaryota</taxon>
        <taxon>Fungi</taxon>
        <taxon>Dikarya</taxon>
        <taxon>Basidiomycota</taxon>
        <taxon>Agaricomycotina</taxon>
        <taxon>Agaricomycetes</taxon>
        <taxon>Polyporales</taxon>
        <taxon>Fomitopsis</taxon>
    </lineage>
</organism>
<protein>
    <submittedName>
        <fullName evidence="1">Uncharacterized protein</fullName>
    </submittedName>
</protein>
<proteinExistence type="predicted"/>
<accession>S8EAX7</accession>
<dbReference type="EMBL" id="KE504140">
    <property type="protein sequence ID" value="EPT01738.1"/>
    <property type="molecule type" value="Genomic_DNA"/>
</dbReference>
<reference evidence="1 2" key="1">
    <citation type="journal article" date="2012" name="Science">
        <title>The Paleozoic origin of enzymatic lignin decomposition reconstructed from 31 fungal genomes.</title>
        <authorList>
            <person name="Floudas D."/>
            <person name="Binder M."/>
            <person name="Riley R."/>
            <person name="Barry K."/>
            <person name="Blanchette R.A."/>
            <person name="Henrissat B."/>
            <person name="Martinez A.T."/>
            <person name="Otillar R."/>
            <person name="Spatafora J.W."/>
            <person name="Yadav J.S."/>
            <person name="Aerts A."/>
            <person name="Benoit I."/>
            <person name="Boyd A."/>
            <person name="Carlson A."/>
            <person name="Copeland A."/>
            <person name="Coutinho P.M."/>
            <person name="de Vries R.P."/>
            <person name="Ferreira P."/>
            <person name="Findley K."/>
            <person name="Foster B."/>
            <person name="Gaskell J."/>
            <person name="Glotzer D."/>
            <person name="Gorecki P."/>
            <person name="Heitman J."/>
            <person name="Hesse C."/>
            <person name="Hori C."/>
            <person name="Igarashi K."/>
            <person name="Jurgens J.A."/>
            <person name="Kallen N."/>
            <person name="Kersten P."/>
            <person name="Kohler A."/>
            <person name="Kuees U."/>
            <person name="Kumar T.K.A."/>
            <person name="Kuo A."/>
            <person name="LaButti K."/>
            <person name="Larrondo L.F."/>
            <person name="Lindquist E."/>
            <person name="Ling A."/>
            <person name="Lombard V."/>
            <person name="Lucas S."/>
            <person name="Lundell T."/>
            <person name="Martin R."/>
            <person name="McLaughlin D.J."/>
            <person name="Morgenstern I."/>
            <person name="Morin E."/>
            <person name="Murat C."/>
            <person name="Nagy L.G."/>
            <person name="Nolan M."/>
            <person name="Ohm R.A."/>
            <person name="Patyshakuliyeva A."/>
            <person name="Rokas A."/>
            <person name="Ruiz-Duenas F.J."/>
            <person name="Sabat G."/>
            <person name="Salamov A."/>
            <person name="Samejima M."/>
            <person name="Schmutz J."/>
            <person name="Slot J.C."/>
            <person name="St John F."/>
            <person name="Stenlid J."/>
            <person name="Sun H."/>
            <person name="Sun S."/>
            <person name="Syed K."/>
            <person name="Tsang A."/>
            <person name="Wiebenga A."/>
            <person name="Young D."/>
            <person name="Pisabarro A."/>
            <person name="Eastwood D.C."/>
            <person name="Martin F."/>
            <person name="Cullen D."/>
            <person name="Grigoriev I.V."/>
            <person name="Hibbett D.S."/>
        </authorList>
    </citation>
    <scope>NUCLEOTIDE SEQUENCE</scope>
    <source>
        <strain evidence="2">FP-58527</strain>
    </source>
</reference>
<name>S8EAX7_FOMSC</name>
<sequence>DSPFVNFPSAADLSSFNPHTTRPCCTPDDFKWDPRIGAKSPWNKAVAQVFTADFMEKHPGLKHSQDQVLAQWIIHTTYLQKIYKEQQKSITEQVSTLQKHRRQERTYLRRHGVVTELISSTDPAAVKFIEALGVHSMSSDESDHEAGGGRATYLIREKAWRAPALVAWLRVLDSLHLYMRYNGGFLASQGGWPHYRQGSDKKSDKPAVRRLPLACYS</sequence>
<evidence type="ECO:0000313" key="1">
    <source>
        <dbReference type="EMBL" id="EPT01738.1"/>
    </source>
</evidence>
<feature type="non-terminal residue" evidence="1">
    <location>
        <position position="1"/>
    </location>
</feature>
<keyword evidence="2" id="KW-1185">Reference proteome</keyword>
<dbReference type="AlphaFoldDB" id="S8EAX7"/>
<dbReference type="OrthoDB" id="2753353at2759"/>
<dbReference type="Proteomes" id="UP000015241">
    <property type="component" value="Unassembled WGS sequence"/>
</dbReference>
<evidence type="ECO:0000313" key="2">
    <source>
        <dbReference type="Proteomes" id="UP000015241"/>
    </source>
</evidence>
<gene>
    <name evidence="1" type="ORF">FOMPIDRAFT_1092206</name>
</gene>
<dbReference type="InParanoid" id="S8EAX7"/>